<dbReference type="KEGG" id="hsal:JMJ58_05335"/>
<dbReference type="GO" id="GO:0006304">
    <property type="term" value="P:DNA modification"/>
    <property type="evidence" value="ECO:0007669"/>
    <property type="project" value="InterPro"/>
</dbReference>
<comment type="catalytic activity">
    <reaction evidence="5">
        <text>a 2'-deoxyadenosine in DNA + S-adenosyl-L-methionine = an N(6)-methyl-2'-deoxyadenosine in DNA + S-adenosyl-L-homocysteine + H(+)</text>
        <dbReference type="Rhea" id="RHEA:15197"/>
        <dbReference type="Rhea" id="RHEA-COMP:12418"/>
        <dbReference type="Rhea" id="RHEA-COMP:12419"/>
        <dbReference type="ChEBI" id="CHEBI:15378"/>
        <dbReference type="ChEBI" id="CHEBI:57856"/>
        <dbReference type="ChEBI" id="CHEBI:59789"/>
        <dbReference type="ChEBI" id="CHEBI:90615"/>
        <dbReference type="ChEBI" id="CHEBI:90616"/>
        <dbReference type="EC" id="2.1.1.72"/>
    </reaction>
</comment>
<evidence type="ECO:0000313" key="8">
    <source>
        <dbReference type="EMBL" id="QRV16316.1"/>
    </source>
</evidence>
<gene>
    <name evidence="8" type="ORF">JMJ58_05335</name>
</gene>
<organism evidence="8 9">
    <name type="scientific">Haloterrigena salifodinae</name>
    <dbReference type="NCBI Taxonomy" id="2675099"/>
    <lineage>
        <taxon>Archaea</taxon>
        <taxon>Methanobacteriati</taxon>
        <taxon>Methanobacteriota</taxon>
        <taxon>Stenosarchaea group</taxon>
        <taxon>Halobacteria</taxon>
        <taxon>Halobacteriales</taxon>
        <taxon>Natrialbaceae</taxon>
        <taxon>Haloterrigena</taxon>
    </lineage>
</organism>
<dbReference type="PANTHER" id="PTHR33841:SF1">
    <property type="entry name" value="DNA METHYLTRANSFERASE A"/>
    <property type="match status" value="1"/>
</dbReference>
<dbReference type="EC" id="2.1.1.72" evidence="1"/>
<evidence type="ECO:0000256" key="6">
    <source>
        <dbReference type="SAM" id="Coils"/>
    </source>
</evidence>
<evidence type="ECO:0000256" key="2">
    <source>
        <dbReference type="ARBA" id="ARBA00022603"/>
    </source>
</evidence>
<dbReference type="InterPro" id="IPR029063">
    <property type="entry name" value="SAM-dependent_MTases_sf"/>
</dbReference>
<dbReference type="InterPro" id="IPR002052">
    <property type="entry name" value="DNA_methylase_N6_adenine_CS"/>
</dbReference>
<feature type="coiled-coil region" evidence="6">
    <location>
        <begin position="683"/>
        <end position="710"/>
    </location>
</feature>
<keyword evidence="6" id="KW-0175">Coiled coil</keyword>
<dbReference type="SUPFAM" id="SSF53335">
    <property type="entry name" value="S-adenosyl-L-methionine-dependent methyltransferases"/>
    <property type="match status" value="1"/>
</dbReference>
<dbReference type="Gene3D" id="3.40.50.150">
    <property type="entry name" value="Vaccinia Virus protein VP39"/>
    <property type="match status" value="1"/>
</dbReference>
<feature type="domain" description="Type II methyltransferase M.TaqI-like" evidence="7">
    <location>
        <begin position="592"/>
        <end position="883"/>
    </location>
</feature>
<sequence length="1449" mass="166161">MQTALTYRTNRDLFSNHYLDEHLPETEEWDQVSDEELQEAYEDIKDLWEREKSTAPKRNESQLEEKFIRPMFRELGIPFEVEESTDRTQRRPDYGFFDSEEAARDAFDRREEGGDFYKNSVAVADAKRWGRPLDTRGSGEHERDFENPSYQIHVYLQETPAQWAVLTDGKKWRLYYAPTSHRLDSYYEIDLPTVLEKGDLEDFKYFYLFFRHEAFLEDTGGDSFLDDVYDESNVFAQELGEDLQDNIYEAIKVLSEGFLQYPDNDLDEDDLDLVHDSSLIYLYRLIFVLYAESEGRDLLNTNNEIYEQSYSLNSLKQEVAEELDSADPKYRDWQDNLQSRLDELFMLIDKGSKSRGIPEEDLYIPAYNGGLFRTDPDEDDSPEARFLANHDVGDAYLAKVIDLLTRSENANGGGKIFVDYSSLDVRHLGSIYEGLLEYKLNVADEPLALNEGEYVIPDEDDEVIIQEGEVYLTTGSGERKATGSYYTPEYVVEYIVENTLEPLVFDIKEELRVESARSEGANGFASDFAERVFNLKILDPAMGSGHFLTSAIDYLAREIINAQENQARQQGVETVDKEHDINWARRQVAQRCIYGVDLNPLAVELAKVSLWLRTLAAEQPLAFLDHHLKTGNSLVGSDIEEIEELESESGGDGQNASLADFGVARKGTIEQLMRIYEDFIAIENQELADVKEMESKYDEFERNKLRQRLEAMANVHTAEDFGLDNLPSDAYERMAAALEDDDEWGNIEQMQWFQDAQQWADNDNYFHWNLEFPEVFYDISGTERNNPGFDAVIGNPPYLKSHHIADGLDHILRAEYDTADEGAYDIYVPFLELANRNRNERGRVGFIIPNKFFEANYGAALRSYLVSNKCLDSIVNFGEKQVFEGVSTYTCLVFLDEDTSEVDYLAISDLEGFANRNPDSEVGEGQTYDLDSLGDKWNFFTGETAAVMNKLTGKPTLEDASERIFKGLDTGMADFYAVEKRADLGGTYKIYSEQAEAEIEVEKDLLKPLLKGKDIESFVPEYQDRLLFFPYETHTEGYELMDESTIESNFPKGYEYLKQHESELRQRQNGAYDDEEWYRFTNPRNLHHYDKNKICSPYNSFSPAFIFDTDDFHFTTGFAGAYGTITKQKSPDFYRAVATILNSTLTQFFMEQTSTPMQGNYFSYEKRFIKNVPLPIENYSTNEDQRESIAAPLIQEFEEAIYSNGSESQIVETVEQFCDDRQETEGVFYALADLCSEIVEIKKERQQLNLDLLDYLGTYDEGEPLNEVSGYQPPSGVADSILSETSETRENLRVGDIKVRDNSSKTQVLATARYKPESPDDYETDRWGYTETDYLPAMEFVGLDEIERKLVSEFVPKAVAKGDGFAGFRETATKTNSIIDRIGGLKLPKVADIESGLNQYLQMKRRDEELSKQLESANTIIDETVYTLFGLDEGDVETIESSLVNERGK</sequence>
<dbReference type="GO" id="GO:0003676">
    <property type="term" value="F:nucleic acid binding"/>
    <property type="evidence" value="ECO:0007669"/>
    <property type="project" value="InterPro"/>
</dbReference>
<dbReference type="PANTHER" id="PTHR33841">
    <property type="entry name" value="DNA METHYLTRANSFERASE YEEA-RELATED"/>
    <property type="match status" value="1"/>
</dbReference>
<accession>A0A8T8E495</accession>
<evidence type="ECO:0000256" key="5">
    <source>
        <dbReference type="ARBA" id="ARBA00047942"/>
    </source>
</evidence>
<protein>
    <recommendedName>
        <fullName evidence="1">site-specific DNA-methyltransferase (adenine-specific)</fullName>
        <ecNumber evidence="1">2.1.1.72</ecNumber>
    </recommendedName>
</protein>
<dbReference type="RefSeq" id="WP_204748624.1">
    <property type="nucleotide sequence ID" value="NZ_CP069188.1"/>
</dbReference>
<evidence type="ECO:0000256" key="4">
    <source>
        <dbReference type="ARBA" id="ARBA00022691"/>
    </source>
</evidence>
<dbReference type="PROSITE" id="PS00092">
    <property type="entry name" value="N6_MTASE"/>
    <property type="match status" value="1"/>
</dbReference>
<dbReference type="PRINTS" id="PR00507">
    <property type="entry name" value="N12N6MTFRASE"/>
</dbReference>
<keyword evidence="4" id="KW-0949">S-adenosyl-L-methionine</keyword>
<keyword evidence="2 8" id="KW-0489">Methyltransferase</keyword>
<dbReference type="Pfam" id="PF07669">
    <property type="entry name" value="Eco57I"/>
    <property type="match status" value="1"/>
</dbReference>
<dbReference type="InterPro" id="IPR011639">
    <property type="entry name" value="MethylTrfase_TaqI-like_dom"/>
</dbReference>
<dbReference type="OrthoDB" id="45790at2157"/>
<dbReference type="GeneID" id="62874525"/>
<dbReference type="InterPro" id="IPR050953">
    <property type="entry name" value="N4_N6_ade-DNA_methylase"/>
</dbReference>
<dbReference type="Proteomes" id="UP000637819">
    <property type="component" value="Chromosome"/>
</dbReference>
<evidence type="ECO:0000259" key="7">
    <source>
        <dbReference type="Pfam" id="PF07669"/>
    </source>
</evidence>
<evidence type="ECO:0000256" key="3">
    <source>
        <dbReference type="ARBA" id="ARBA00022679"/>
    </source>
</evidence>
<reference evidence="8 9" key="1">
    <citation type="submission" date="2021-01" db="EMBL/GenBank/DDBJ databases">
        <title>Genome Sequence and Methylation Pattern of Haloterrigena salifodinae BOL5-1, An Extremely Halophilic Archaeon from a Bolivian Salt Mine.</title>
        <authorList>
            <person name="DasSarma P."/>
            <person name="Anton B.P."/>
            <person name="DasSarma S.L."/>
            <person name="von Ehrenheim H.A.L."/>
            <person name="Martinez F.L."/>
            <person name="Guzman D."/>
            <person name="Roberts R.J."/>
            <person name="DasSarma S."/>
        </authorList>
    </citation>
    <scope>NUCLEOTIDE SEQUENCE [LARGE SCALE GENOMIC DNA]</scope>
    <source>
        <strain evidence="8 9">BOL5-1</strain>
    </source>
</reference>
<dbReference type="GO" id="GO:0032259">
    <property type="term" value="P:methylation"/>
    <property type="evidence" value="ECO:0007669"/>
    <property type="project" value="UniProtKB-KW"/>
</dbReference>
<keyword evidence="3" id="KW-0808">Transferase</keyword>
<proteinExistence type="predicted"/>
<keyword evidence="9" id="KW-1185">Reference proteome</keyword>
<dbReference type="GO" id="GO:0009007">
    <property type="term" value="F:site-specific DNA-methyltransferase (adenine-specific) activity"/>
    <property type="evidence" value="ECO:0007669"/>
    <property type="project" value="UniProtKB-EC"/>
</dbReference>
<evidence type="ECO:0000256" key="1">
    <source>
        <dbReference type="ARBA" id="ARBA00011900"/>
    </source>
</evidence>
<dbReference type="EMBL" id="CP069188">
    <property type="protein sequence ID" value="QRV16316.1"/>
    <property type="molecule type" value="Genomic_DNA"/>
</dbReference>
<evidence type="ECO:0000313" key="9">
    <source>
        <dbReference type="Proteomes" id="UP000637819"/>
    </source>
</evidence>
<name>A0A8T8E495_9EURY</name>